<keyword evidence="3" id="KW-0808">Transferase</keyword>
<evidence type="ECO:0000256" key="6">
    <source>
        <dbReference type="ARBA" id="ARBA00049348"/>
    </source>
</evidence>
<dbReference type="RefSeq" id="WP_237583980.1">
    <property type="nucleotide sequence ID" value="NZ_MAEI02000001.1"/>
</dbReference>
<dbReference type="InterPro" id="IPR036631">
    <property type="entry name" value="MGMT_N_sf"/>
</dbReference>
<feature type="domain" description="Methylated-DNA-[protein]-cysteine S-methyltransferase DNA binding" evidence="7">
    <location>
        <begin position="89"/>
        <end position="168"/>
    </location>
</feature>
<evidence type="ECO:0000256" key="5">
    <source>
        <dbReference type="ARBA" id="ARBA00023204"/>
    </source>
</evidence>
<name>A0ABV0EZ45_9ENTE</name>
<comment type="caution">
    <text evidence="8">The sequence shown here is derived from an EMBL/GenBank/DDBJ whole genome shotgun (WGS) entry which is preliminary data.</text>
</comment>
<dbReference type="SUPFAM" id="SSF46767">
    <property type="entry name" value="Methylated DNA-protein cysteine methyltransferase, C-terminal domain"/>
    <property type="match status" value="1"/>
</dbReference>
<dbReference type="SUPFAM" id="SSF53155">
    <property type="entry name" value="Methylated DNA-protein cysteine methyltransferase domain"/>
    <property type="match status" value="1"/>
</dbReference>
<keyword evidence="5" id="KW-0234">DNA repair</keyword>
<organism evidence="8 9">
    <name type="scientific">Enterococcus diestrammenae</name>
    <dbReference type="NCBI Taxonomy" id="1155073"/>
    <lineage>
        <taxon>Bacteria</taxon>
        <taxon>Bacillati</taxon>
        <taxon>Bacillota</taxon>
        <taxon>Bacilli</taxon>
        <taxon>Lactobacillales</taxon>
        <taxon>Enterococcaceae</taxon>
        <taxon>Enterococcus</taxon>
    </lineage>
</organism>
<dbReference type="EMBL" id="MAEI02000001">
    <property type="protein sequence ID" value="MEO1781074.1"/>
    <property type="molecule type" value="Genomic_DNA"/>
</dbReference>
<evidence type="ECO:0000259" key="7">
    <source>
        <dbReference type="Pfam" id="PF01035"/>
    </source>
</evidence>
<evidence type="ECO:0000256" key="4">
    <source>
        <dbReference type="ARBA" id="ARBA00022763"/>
    </source>
</evidence>
<keyword evidence="4" id="KW-0227">DNA damage</keyword>
<dbReference type="CDD" id="cd06445">
    <property type="entry name" value="ATase"/>
    <property type="match status" value="1"/>
</dbReference>
<evidence type="ECO:0000313" key="9">
    <source>
        <dbReference type="Proteomes" id="UP001429357"/>
    </source>
</evidence>
<evidence type="ECO:0000313" key="8">
    <source>
        <dbReference type="EMBL" id="MEO1781074.1"/>
    </source>
</evidence>
<evidence type="ECO:0000256" key="1">
    <source>
        <dbReference type="ARBA" id="ARBA00001286"/>
    </source>
</evidence>
<reference evidence="8 9" key="2">
    <citation type="submission" date="2024-02" db="EMBL/GenBank/DDBJ databases">
        <title>The Genome Sequence of Enterococcus diestrammenae JM9A.</title>
        <authorList>
            <person name="Earl A."/>
            <person name="Manson A."/>
            <person name="Gilmore M."/>
            <person name="Sanders J."/>
            <person name="Shea T."/>
            <person name="Howe W."/>
            <person name="Livny J."/>
            <person name="Cuomo C."/>
            <person name="Neafsey D."/>
            <person name="Birren B."/>
        </authorList>
    </citation>
    <scope>NUCLEOTIDE SEQUENCE [LARGE SCALE GENOMIC DNA]</scope>
    <source>
        <strain evidence="8 9">JM9A</strain>
    </source>
</reference>
<dbReference type="InterPro" id="IPR036217">
    <property type="entry name" value="MethylDNA_cys_MeTrfase_DNAb"/>
</dbReference>
<protein>
    <submittedName>
        <fullName evidence="8">Methylated-DNA-[protein]-cysteine S-methyltransferase</fullName>
    </submittedName>
</protein>
<keyword evidence="2" id="KW-0489">Methyltransferase</keyword>
<dbReference type="Proteomes" id="UP001429357">
    <property type="component" value="Unassembled WGS sequence"/>
</dbReference>
<dbReference type="PANTHER" id="PTHR10815:SF13">
    <property type="entry name" value="METHYLATED-DNA--PROTEIN-CYSTEINE METHYLTRANSFERASE"/>
    <property type="match status" value="1"/>
</dbReference>
<sequence>MNKTMYYQEVTLPKLALTLRIGATAEALLYISRVNPEEMTHYFPGYQFLSEAASESAEVLLAEARQQLLDYDAGIRQQFQLPLHFIGTDFQQQVWQLLLQQPYGQLTTYSALAQQLGRPTAVRAVANAVGRNPLMIVVPCHRVVGKNGELTGYRGGIENKRSLLIREGLSEYR</sequence>
<dbReference type="InterPro" id="IPR014048">
    <property type="entry name" value="MethylDNA_cys_MeTrfase_DNA-bd"/>
</dbReference>
<dbReference type="PANTHER" id="PTHR10815">
    <property type="entry name" value="METHYLATED-DNA--PROTEIN-CYSTEINE METHYLTRANSFERASE"/>
    <property type="match status" value="1"/>
</dbReference>
<proteinExistence type="predicted"/>
<dbReference type="NCBIfam" id="TIGR00589">
    <property type="entry name" value="ogt"/>
    <property type="match status" value="1"/>
</dbReference>
<dbReference type="Gene3D" id="1.10.10.10">
    <property type="entry name" value="Winged helix-like DNA-binding domain superfamily/Winged helix DNA-binding domain"/>
    <property type="match status" value="1"/>
</dbReference>
<dbReference type="PROSITE" id="PS00374">
    <property type="entry name" value="MGMT"/>
    <property type="match status" value="1"/>
</dbReference>
<comment type="catalytic activity">
    <reaction evidence="6">
        <text>a 6-O-methyl-2'-deoxyguanosine in DNA + L-cysteinyl-[protein] = S-methyl-L-cysteinyl-[protein] + a 2'-deoxyguanosine in DNA</text>
        <dbReference type="Rhea" id="RHEA:24000"/>
        <dbReference type="Rhea" id="RHEA-COMP:10131"/>
        <dbReference type="Rhea" id="RHEA-COMP:10132"/>
        <dbReference type="Rhea" id="RHEA-COMP:11367"/>
        <dbReference type="Rhea" id="RHEA-COMP:11368"/>
        <dbReference type="ChEBI" id="CHEBI:29950"/>
        <dbReference type="ChEBI" id="CHEBI:82612"/>
        <dbReference type="ChEBI" id="CHEBI:85445"/>
        <dbReference type="ChEBI" id="CHEBI:85448"/>
        <dbReference type="EC" id="2.1.1.63"/>
    </reaction>
</comment>
<dbReference type="Pfam" id="PF01035">
    <property type="entry name" value="DNA_binding_1"/>
    <property type="match status" value="1"/>
</dbReference>
<gene>
    <name evidence="8" type="ORF">BAU18_000653</name>
</gene>
<keyword evidence="9" id="KW-1185">Reference proteome</keyword>
<dbReference type="InterPro" id="IPR036388">
    <property type="entry name" value="WH-like_DNA-bd_sf"/>
</dbReference>
<evidence type="ECO:0000256" key="3">
    <source>
        <dbReference type="ARBA" id="ARBA00022679"/>
    </source>
</evidence>
<reference evidence="9" key="1">
    <citation type="submission" date="2016-06" db="EMBL/GenBank/DDBJ databases">
        <title>Four novel species of enterococci isolated from chicken manure.</title>
        <authorList>
            <person name="Van Tyne D."/>
        </authorList>
    </citation>
    <scope>NUCLEOTIDE SEQUENCE [LARGE SCALE GENOMIC DNA]</scope>
    <source>
        <strain evidence="9">JM9A</strain>
    </source>
</reference>
<evidence type="ECO:0000256" key="2">
    <source>
        <dbReference type="ARBA" id="ARBA00022603"/>
    </source>
</evidence>
<dbReference type="InterPro" id="IPR001497">
    <property type="entry name" value="MethylDNA_cys_MeTrfase_AS"/>
</dbReference>
<comment type="catalytic activity">
    <reaction evidence="1">
        <text>a 4-O-methyl-thymidine in DNA + L-cysteinyl-[protein] = a thymidine in DNA + S-methyl-L-cysteinyl-[protein]</text>
        <dbReference type="Rhea" id="RHEA:53428"/>
        <dbReference type="Rhea" id="RHEA-COMP:10131"/>
        <dbReference type="Rhea" id="RHEA-COMP:10132"/>
        <dbReference type="Rhea" id="RHEA-COMP:13555"/>
        <dbReference type="Rhea" id="RHEA-COMP:13556"/>
        <dbReference type="ChEBI" id="CHEBI:29950"/>
        <dbReference type="ChEBI" id="CHEBI:82612"/>
        <dbReference type="ChEBI" id="CHEBI:137386"/>
        <dbReference type="ChEBI" id="CHEBI:137387"/>
        <dbReference type="EC" id="2.1.1.63"/>
    </reaction>
</comment>
<accession>A0ABV0EZ45</accession>